<dbReference type="Pfam" id="PF00528">
    <property type="entry name" value="BPD_transp_1"/>
    <property type="match status" value="1"/>
</dbReference>
<evidence type="ECO:0000256" key="5">
    <source>
        <dbReference type="ARBA" id="ARBA00022989"/>
    </source>
</evidence>
<accession>A0A7V3KNA0</accession>
<evidence type="ECO:0000256" key="7">
    <source>
        <dbReference type="RuleBase" id="RU363032"/>
    </source>
</evidence>
<evidence type="ECO:0000256" key="6">
    <source>
        <dbReference type="ARBA" id="ARBA00023136"/>
    </source>
</evidence>
<evidence type="ECO:0000256" key="2">
    <source>
        <dbReference type="ARBA" id="ARBA00022448"/>
    </source>
</evidence>
<dbReference type="PANTHER" id="PTHR30193:SF37">
    <property type="entry name" value="INNER MEMBRANE ABC TRANSPORTER PERMEASE PROTEIN YCJO"/>
    <property type="match status" value="1"/>
</dbReference>
<evidence type="ECO:0000313" key="9">
    <source>
        <dbReference type="EMBL" id="HGB35718.1"/>
    </source>
</evidence>
<evidence type="ECO:0000259" key="8">
    <source>
        <dbReference type="PROSITE" id="PS50928"/>
    </source>
</evidence>
<dbReference type="Gene3D" id="1.10.3720.10">
    <property type="entry name" value="MetI-like"/>
    <property type="match status" value="1"/>
</dbReference>
<name>A0A7V3KNA0_UNCW3</name>
<dbReference type="PANTHER" id="PTHR30193">
    <property type="entry name" value="ABC TRANSPORTER PERMEASE PROTEIN"/>
    <property type="match status" value="1"/>
</dbReference>
<protein>
    <submittedName>
        <fullName evidence="9">Sugar ABC transporter permease</fullName>
    </submittedName>
</protein>
<feature type="non-terminal residue" evidence="9">
    <location>
        <position position="1"/>
    </location>
</feature>
<feature type="transmembrane region" description="Helical" evidence="7">
    <location>
        <begin position="90"/>
        <end position="112"/>
    </location>
</feature>
<feature type="transmembrane region" description="Helical" evidence="7">
    <location>
        <begin position="50"/>
        <end position="70"/>
    </location>
</feature>
<comment type="similarity">
    <text evidence="7">Belongs to the binding-protein-dependent transport system permease family.</text>
</comment>
<dbReference type="GO" id="GO:0055085">
    <property type="term" value="P:transmembrane transport"/>
    <property type="evidence" value="ECO:0007669"/>
    <property type="project" value="InterPro"/>
</dbReference>
<dbReference type="InterPro" id="IPR035906">
    <property type="entry name" value="MetI-like_sf"/>
</dbReference>
<feature type="transmembrane region" description="Helical" evidence="7">
    <location>
        <begin position="155"/>
        <end position="175"/>
    </location>
</feature>
<keyword evidence="2 7" id="KW-0813">Transport</keyword>
<dbReference type="SUPFAM" id="SSF161098">
    <property type="entry name" value="MetI-like"/>
    <property type="match status" value="1"/>
</dbReference>
<dbReference type="PROSITE" id="PS50928">
    <property type="entry name" value="ABC_TM1"/>
    <property type="match status" value="1"/>
</dbReference>
<comment type="subcellular location">
    <subcellularLocation>
        <location evidence="1 7">Cell membrane</location>
        <topology evidence="1 7">Multi-pass membrane protein</topology>
    </subcellularLocation>
</comment>
<keyword evidence="3" id="KW-1003">Cell membrane</keyword>
<feature type="transmembrane region" description="Helical" evidence="7">
    <location>
        <begin position="214"/>
        <end position="235"/>
    </location>
</feature>
<dbReference type="CDD" id="cd06261">
    <property type="entry name" value="TM_PBP2"/>
    <property type="match status" value="1"/>
</dbReference>
<dbReference type="InterPro" id="IPR000515">
    <property type="entry name" value="MetI-like"/>
</dbReference>
<dbReference type="EMBL" id="DTGD01000086">
    <property type="protein sequence ID" value="HGB35718.1"/>
    <property type="molecule type" value="Genomic_DNA"/>
</dbReference>
<dbReference type="InterPro" id="IPR051393">
    <property type="entry name" value="ABC_transporter_permease"/>
</dbReference>
<evidence type="ECO:0000256" key="3">
    <source>
        <dbReference type="ARBA" id="ARBA00022475"/>
    </source>
</evidence>
<feature type="transmembrane region" description="Helical" evidence="7">
    <location>
        <begin position="20"/>
        <end position="38"/>
    </location>
</feature>
<comment type="caution">
    <text evidence="9">The sequence shown here is derived from an EMBL/GenBank/DDBJ whole genome shotgun (WGS) entry which is preliminary data.</text>
</comment>
<dbReference type="AlphaFoldDB" id="A0A7V3KNA0"/>
<keyword evidence="5 7" id="KW-1133">Transmembrane helix</keyword>
<organism evidence="9">
    <name type="scientific">candidate division WOR-3 bacterium</name>
    <dbReference type="NCBI Taxonomy" id="2052148"/>
    <lineage>
        <taxon>Bacteria</taxon>
        <taxon>Bacteria division WOR-3</taxon>
    </lineage>
</organism>
<proteinExistence type="inferred from homology"/>
<keyword evidence="6 7" id="KW-0472">Membrane</keyword>
<evidence type="ECO:0000256" key="1">
    <source>
        <dbReference type="ARBA" id="ARBA00004651"/>
    </source>
</evidence>
<reference evidence="9" key="1">
    <citation type="journal article" date="2020" name="mSystems">
        <title>Genome- and Community-Level Interaction Insights into Carbon Utilization and Element Cycling Functions of Hydrothermarchaeota in Hydrothermal Sediment.</title>
        <authorList>
            <person name="Zhou Z."/>
            <person name="Liu Y."/>
            <person name="Xu W."/>
            <person name="Pan J."/>
            <person name="Luo Z.H."/>
            <person name="Li M."/>
        </authorList>
    </citation>
    <scope>NUCLEOTIDE SEQUENCE [LARGE SCALE GENOMIC DNA]</scope>
    <source>
        <strain evidence="9">SpSt-754</strain>
    </source>
</reference>
<keyword evidence="4 7" id="KW-0812">Transmembrane</keyword>
<sequence length="241" mass="26468">LYVLKDKEFLYSVWLSLKYGLMLIPLNILLSITLALLLKGDLKINRLYRTLFFMPFVLDAFVVGVVWTIMYAGRYGLLVNLLKPVLPASLYNTGFLGNPNTAMLAVVIAICLKNIGFGTVLYTAALNNISPDIEDAAKIDGASGLKKFFKITFPLVSHTTTFLVITGIIGAFSAFSEFFAMTGGGPIVYKWGVPLGATKVSGYYLYNHIANLRLGIASATSFLLLILTLSISIIYSRLVRE</sequence>
<dbReference type="GO" id="GO:0005886">
    <property type="term" value="C:plasma membrane"/>
    <property type="evidence" value="ECO:0007669"/>
    <property type="project" value="UniProtKB-SubCell"/>
</dbReference>
<evidence type="ECO:0000256" key="4">
    <source>
        <dbReference type="ARBA" id="ARBA00022692"/>
    </source>
</evidence>
<feature type="domain" description="ABC transmembrane type-1" evidence="8">
    <location>
        <begin position="13"/>
        <end position="235"/>
    </location>
</feature>
<gene>
    <name evidence="9" type="ORF">ENV38_02280</name>
</gene>